<proteinExistence type="predicted"/>
<feature type="region of interest" description="Disordered" evidence="2">
    <location>
        <begin position="1"/>
        <end position="46"/>
    </location>
</feature>
<feature type="coiled-coil region" evidence="1">
    <location>
        <begin position="61"/>
        <end position="119"/>
    </location>
</feature>
<name>A0A0F9D5U6_9ZZZZ</name>
<comment type="caution">
    <text evidence="3">The sequence shown here is derived from an EMBL/GenBank/DDBJ whole genome shotgun (WGS) entry which is preliminary data.</text>
</comment>
<gene>
    <name evidence="3" type="ORF">LCGC14_2238590</name>
</gene>
<dbReference type="AlphaFoldDB" id="A0A0F9D5U6"/>
<feature type="compositionally biased region" description="Low complexity" evidence="2">
    <location>
        <begin position="7"/>
        <end position="30"/>
    </location>
</feature>
<accession>A0A0F9D5U6</accession>
<keyword evidence="1" id="KW-0175">Coiled coil</keyword>
<evidence type="ECO:0000256" key="2">
    <source>
        <dbReference type="SAM" id="MobiDB-lite"/>
    </source>
</evidence>
<reference evidence="3" key="1">
    <citation type="journal article" date="2015" name="Nature">
        <title>Complex archaea that bridge the gap between prokaryotes and eukaryotes.</title>
        <authorList>
            <person name="Spang A."/>
            <person name="Saw J.H."/>
            <person name="Jorgensen S.L."/>
            <person name="Zaremba-Niedzwiedzka K."/>
            <person name="Martijn J."/>
            <person name="Lind A.E."/>
            <person name="van Eijk R."/>
            <person name="Schleper C."/>
            <person name="Guy L."/>
            <person name="Ettema T.J."/>
        </authorList>
    </citation>
    <scope>NUCLEOTIDE SEQUENCE</scope>
</reference>
<evidence type="ECO:0000313" key="3">
    <source>
        <dbReference type="EMBL" id="KKL57118.1"/>
    </source>
</evidence>
<dbReference type="EMBL" id="LAZR01030273">
    <property type="protein sequence ID" value="KKL57118.1"/>
    <property type="molecule type" value="Genomic_DNA"/>
</dbReference>
<protein>
    <submittedName>
        <fullName evidence="3">Uncharacterized protein</fullName>
    </submittedName>
</protein>
<sequence>MDGTDNQQGSEKSSEGQQGTSEQTQTFTEEQVLERERNARSDALAETGRLRVANEAVIKVAQKAQERIGRMIRDQDDAELEAHKDEPERISAIRERQQRRVAEDKLATAESELEVERVKTKEAQEVGVKHTKEQNAREVASRLNVDVQTLLKFTDGSKGAMEDLAKSLPKVGEKTPLIPDSGKTTGAGTLTVEHVKQMSPKEQFERASEIAKLPLGLD</sequence>
<organism evidence="3">
    <name type="scientific">marine sediment metagenome</name>
    <dbReference type="NCBI Taxonomy" id="412755"/>
    <lineage>
        <taxon>unclassified sequences</taxon>
        <taxon>metagenomes</taxon>
        <taxon>ecological metagenomes</taxon>
    </lineage>
</organism>
<evidence type="ECO:0000256" key="1">
    <source>
        <dbReference type="SAM" id="Coils"/>
    </source>
</evidence>